<dbReference type="GeneID" id="105179077"/>
<dbReference type="KEGG" id="sind:105179077"/>
<keyword evidence="2" id="KW-1185">Reference proteome</keyword>
<dbReference type="Proteomes" id="UP000504604">
    <property type="component" value="Unplaced"/>
</dbReference>
<evidence type="ECO:0000259" key="1">
    <source>
        <dbReference type="Pfam" id="PF03732"/>
    </source>
</evidence>
<dbReference type="PANTHER" id="PTHR37610">
    <property type="entry name" value="CCHC-TYPE DOMAIN-CONTAINING PROTEIN"/>
    <property type="match status" value="1"/>
</dbReference>
<dbReference type="PANTHER" id="PTHR37610:SF40">
    <property type="entry name" value="OS01G0909600 PROTEIN"/>
    <property type="match status" value="1"/>
</dbReference>
<feature type="domain" description="Retrotransposon gag" evidence="1">
    <location>
        <begin position="16"/>
        <end position="78"/>
    </location>
</feature>
<proteinExistence type="predicted"/>
<accession>A0A6I9UQK5</accession>
<organism evidence="2 3">
    <name type="scientific">Sesamum indicum</name>
    <name type="common">Oriental sesame</name>
    <name type="synonym">Sesamum orientale</name>
    <dbReference type="NCBI Taxonomy" id="4182"/>
    <lineage>
        <taxon>Eukaryota</taxon>
        <taxon>Viridiplantae</taxon>
        <taxon>Streptophyta</taxon>
        <taxon>Embryophyta</taxon>
        <taxon>Tracheophyta</taxon>
        <taxon>Spermatophyta</taxon>
        <taxon>Magnoliopsida</taxon>
        <taxon>eudicotyledons</taxon>
        <taxon>Gunneridae</taxon>
        <taxon>Pentapetalae</taxon>
        <taxon>asterids</taxon>
        <taxon>lamiids</taxon>
        <taxon>Lamiales</taxon>
        <taxon>Pedaliaceae</taxon>
        <taxon>Sesamum</taxon>
    </lineage>
</organism>
<gene>
    <name evidence="3" type="primary">LOC105179077</name>
</gene>
<protein>
    <submittedName>
        <fullName evidence="3">Uncharacterized protein LOC105179077</fullName>
    </submittedName>
</protein>
<evidence type="ECO:0000313" key="2">
    <source>
        <dbReference type="Proteomes" id="UP000504604"/>
    </source>
</evidence>
<dbReference type="AlphaFoldDB" id="A0A6I9UQK5"/>
<dbReference type="Pfam" id="PF03732">
    <property type="entry name" value="Retrotrans_gag"/>
    <property type="match status" value="1"/>
</dbReference>
<sequence length="211" mass="23912">MVMSWILNSLSKDIVESFLYAASARDLWLELESRFGENSGPLLYQIQREIASISQENMSVAVYFTKLKRLWDELTSFNPLPSCNCGASKMSERIASNELMQFMMGLSDIYDHVRNQVLLMDPLPTVGKAYSMVQRVEKQREIHSGVTVIDKEGVMTVQTGEAREGSLTDDPPRKETLWIKECCIVSIARKLDTQRTHALKLMGPQNGISFL</sequence>
<dbReference type="RefSeq" id="XP_011100974.1">
    <property type="nucleotide sequence ID" value="XM_011102672.1"/>
</dbReference>
<evidence type="ECO:0000313" key="3">
    <source>
        <dbReference type="RefSeq" id="XP_011100974.1"/>
    </source>
</evidence>
<dbReference type="InParanoid" id="A0A6I9UQK5"/>
<dbReference type="OrthoDB" id="5544992at2759"/>
<name>A0A6I9UQK5_SESIN</name>
<dbReference type="InterPro" id="IPR005162">
    <property type="entry name" value="Retrotrans_gag_dom"/>
</dbReference>
<reference evidence="3" key="1">
    <citation type="submission" date="2025-08" db="UniProtKB">
        <authorList>
            <consortium name="RefSeq"/>
        </authorList>
    </citation>
    <scope>IDENTIFICATION</scope>
</reference>